<dbReference type="PANTHER" id="PTHR13619:SF0">
    <property type="entry name" value="PHOSPHATIDATE CYTIDYLYLTRANSFERASE, MITOCHONDRIAL"/>
    <property type="match status" value="1"/>
</dbReference>
<evidence type="ECO:0000256" key="3">
    <source>
        <dbReference type="ARBA" id="ARBA00005119"/>
    </source>
</evidence>
<evidence type="ECO:0000256" key="17">
    <source>
        <dbReference type="ARBA" id="ARBA00023264"/>
    </source>
</evidence>
<dbReference type="GO" id="GO:0016024">
    <property type="term" value="P:CDP-diacylglycerol biosynthetic process"/>
    <property type="evidence" value="ECO:0000318"/>
    <property type="project" value="GO_Central"/>
</dbReference>
<keyword evidence="14" id="KW-0496">Mitochondrion</keyword>
<evidence type="ECO:0000256" key="11">
    <source>
        <dbReference type="ARBA" id="ARBA00022792"/>
    </source>
</evidence>
<keyword evidence="16" id="KW-0594">Phospholipid biosynthesis</keyword>
<evidence type="ECO:0000256" key="10">
    <source>
        <dbReference type="ARBA" id="ARBA00022695"/>
    </source>
</evidence>
<reference evidence="21" key="1">
    <citation type="journal article" date="2011" name="Genome Biol.">
        <title>Comparative genomics of the social amoebae Dictyostelium discoideum and Dictyostelium purpureum.</title>
        <authorList>
            <consortium name="US DOE Joint Genome Institute (JGI-PGF)"/>
            <person name="Sucgang R."/>
            <person name="Kuo A."/>
            <person name="Tian X."/>
            <person name="Salerno W."/>
            <person name="Parikh A."/>
            <person name="Feasley C.L."/>
            <person name="Dalin E."/>
            <person name="Tu H."/>
            <person name="Huang E."/>
            <person name="Barry K."/>
            <person name="Lindquist E."/>
            <person name="Shapiro H."/>
            <person name="Bruce D."/>
            <person name="Schmutz J."/>
            <person name="Salamov A."/>
            <person name="Fey P."/>
            <person name="Gaudet P."/>
            <person name="Anjard C."/>
            <person name="Babu M.M."/>
            <person name="Basu S."/>
            <person name="Bushmanova Y."/>
            <person name="van der Wel H."/>
            <person name="Katoh-Kurasawa M."/>
            <person name="Dinh C."/>
            <person name="Coutinho P.M."/>
            <person name="Saito T."/>
            <person name="Elias M."/>
            <person name="Schaap P."/>
            <person name="Kay R.R."/>
            <person name="Henrissat B."/>
            <person name="Eichinger L."/>
            <person name="Rivero F."/>
            <person name="Putnam N.H."/>
            <person name="West C.M."/>
            <person name="Loomis W.F."/>
            <person name="Chisholm R.L."/>
            <person name="Shaulsky G."/>
            <person name="Strassmann J.E."/>
            <person name="Queller D.C."/>
            <person name="Kuspa A."/>
            <person name="Grigoriev I.V."/>
        </authorList>
    </citation>
    <scope>NUCLEOTIDE SEQUENCE [LARGE SCALE GENOMIC DNA]</scope>
    <source>
        <strain evidence="21">QSDP1</strain>
    </source>
</reference>
<feature type="region of interest" description="Disordered" evidence="19">
    <location>
        <begin position="105"/>
        <end position="137"/>
    </location>
</feature>
<comment type="cofactor">
    <cofactor evidence="1">
        <name>Mg(2+)</name>
        <dbReference type="ChEBI" id="CHEBI:18420"/>
    </cofactor>
</comment>
<dbReference type="GO" id="GO:0005743">
    <property type="term" value="C:mitochondrial inner membrane"/>
    <property type="evidence" value="ECO:0007669"/>
    <property type="project" value="UniProtKB-SubCell"/>
</dbReference>
<protein>
    <recommendedName>
        <fullName evidence="7">Phosphatidate cytidylyltransferase, mitochondrial</fullName>
        <ecNumber evidence="6">2.7.7.41</ecNumber>
    </recommendedName>
    <alternativeName>
        <fullName evidence="18">CDP-diacylglycerol synthase</fullName>
    </alternativeName>
</protein>
<keyword evidence="12" id="KW-0460">Magnesium</keyword>
<evidence type="ECO:0000256" key="6">
    <source>
        <dbReference type="ARBA" id="ARBA00012487"/>
    </source>
</evidence>
<evidence type="ECO:0000256" key="9">
    <source>
        <dbReference type="ARBA" id="ARBA00022679"/>
    </source>
</evidence>
<dbReference type="STRING" id="5786.F0ZL04"/>
<dbReference type="OrthoDB" id="341477at2759"/>
<evidence type="ECO:0000256" key="15">
    <source>
        <dbReference type="ARBA" id="ARBA00023136"/>
    </source>
</evidence>
<keyword evidence="10" id="KW-0548">Nucleotidyltransferase</keyword>
<dbReference type="FunCoup" id="F0ZL04">
    <property type="interactions" value="571"/>
</dbReference>
<evidence type="ECO:0000256" key="5">
    <source>
        <dbReference type="ARBA" id="ARBA00005458"/>
    </source>
</evidence>
<evidence type="ECO:0000256" key="2">
    <source>
        <dbReference type="ARBA" id="ARBA00004443"/>
    </source>
</evidence>
<sequence length="392" mass="45172">MIKITHSFCVNLLNNSKQLPKNIYINKTISTNKNEIIIKSFYSTAKSNKLKTEINNNKIINDDFVSPQSKDKIQELLKLFPPIKYGFAYGSGVVIQKGYNESNITTPKDINNNNNNSNNNNHNDDNNNNKNNNDDDINNKNDTMIDLIFAVENSSNWHQLNLIKNDSHYSFLKVFGGWAISKYQKYGAKIYYNTLLEHNGIKFKYGVIEYRDLVDDLKNWRSLYVSGRMQKPIYNLPQSSEEGLNEITKINEESNLRNAVIASILQLPETFQNMNYIIEFVQFLTEAILDESINNDPSKLLQFKSSITPHNQINLIMMLPKKVSSQLLKTIRKNIIQKKTNETVQTDVHLDKSLKKIVRYSSFIQTLRGVLTAGILKSLNYTRLKLISSKKK</sequence>
<comment type="pathway">
    <text evidence="4">Lipid metabolism.</text>
</comment>
<dbReference type="KEGG" id="dpp:DICPUDRAFT_152302"/>
<accession>F0ZL04</accession>
<comment type="subcellular location">
    <subcellularLocation>
        <location evidence="2">Mitochondrion inner membrane</location>
        <topology evidence="2">Peripheral membrane protein</topology>
        <orientation evidence="2">Matrix side</orientation>
    </subcellularLocation>
</comment>
<keyword evidence="9" id="KW-0808">Transferase</keyword>
<evidence type="ECO:0000256" key="14">
    <source>
        <dbReference type="ARBA" id="ARBA00023128"/>
    </source>
</evidence>
<evidence type="ECO:0000256" key="1">
    <source>
        <dbReference type="ARBA" id="ARBA00001946"/>
    </source>
</evidence>
<dbReference type="Proteomes" id="UP000001064">
    <property type="component" value="Unassembled WGS sequence"/>
</dbReference>
<dbReference type="GO" id="GO:0032049">
    <property type="term" value="P:cardiolipin biosynthetic process"/>
    <property type="evidence" value="ECO:0000318"/>
    <property type="project" value="GO_Central"/>
</dbReference>
<evidence type="ECO:0000256" key="12">
    <source>
        <dbReference type="ARBA" id="ARBA00022842"/>
    </source>
</evidence>
<keyword evidence="17" id="KW-1208">Phospholipid metabolism</keyword>
<dbReference type="VEuPathDB" id="AmoebaDB:DICPUDRAFT_152302"/>
<keyword evidence="11" id="KW-0999">Mitochondrion inner membrane</keyword>
<evidence type="ECO:0000256" key="8">
    <source>
        <dbReference type="ARBA" id="ARBA00022516"/>
    </source>
</evidence>
<dbReference type="Pfam" id="PF09139">
    <property type="entry name" value="Tam41_Mmp37"/>
    <property type="match status" value="2"/>
</dbReference>
<dbReference type="PANTHER" id="PTHR13619">
    <property type="entry name" value="PHOSPHATIDATE CYTIDYLYLTRANSFERASE, MITOCHONDRIAL"/>
    <property type="match status" value="1"/>
</dbReference>
<keyword evidence="13" id="KW-0443">Lipid metabolism</keyword>
<dbReference type="RefSeq" id="XP_003288112.1">
    <property type="nucleotide sequence ID" value="XM_003288064.1"/>
</dbReference>
<dbReference type="OMA" id="FPPIKYG"/>
<evidence type="ECO:0000256" key="4">
    <source>
        <dbReference type="ARBA" id="ARBA00005189"/>
    </source>
</evidence>
<feature type="compositionally biased region" description="Low complexity" evidence="19">
    <location>
        <begin position="109"/>
        <end position="121"/>
    </location>
</feature>
<dbReference type="AlphaFoldDB" id="F0ZL04"/>
<comment type="pathway">
    <text evidence="3">Phospholipid metabolism; CDP-diacylglycerol biosynthesis; CDP-diacylglycerol from sn-glycerol 3-phosphate: step 3/3.</text>
</comment>
<dbReference type="UniPathway" id="UPA00557">
    <property type="reaction ID" value="UER00614"/>
</dbReference>
<evidence type="ECO:0000256" key="16">
    <source>
        <dbReference type="ARBA" id="ARBA00023209"/>
    </source>
</evidence>
<evidence type="ECO:0000256" key="18">
    <source>
        <dbReference type="ARBA" id="ARBA00029893"/>
    </source>
</evidence>
<name>F0ZL04_DICPU</name>
<dbReference type="InterPro" id="IPR015222">
    <property type="entry name" value="Tam41"/>
</dbReference>
<dbReference type="GeneID" id="10501510"/>
<dbReference type="InParanoid" id="F0ZL04"/>
<keyword evidence="21" id="KW-1185">Reference proteome</keyword>
<gene>
    <name evidence="20" type="ORF">DICPUDRAFT_152302</name>
</gene>
<dbReference type="GO" id="GO:0005739">
    <property type="term" value="C:mitochondrion"/>
    <property type="evidence" value="ECO:0000318"/>
    <property type="project" value="GO_Central"/>
</dbReference>
<proteinExistence type="inferred from homology"/>
<evidence type="ECO:0000256" key="7">
    <source>
        <dbReference type="ARBA" id="ARBA00018337"/>
    </source>
</evidence>
<keyword evidence="15" id="KW-0472">Membrane</keyword>
<dbReference type="eggNOG" id="KOG2986">
    <property type="taxonomic scope" value="Eukaryota"/>
</dbReference>
<evidence type="ECO:0000256" key="19">
    <source>
        <dbReference type="SAM" id="MobiDB-lite"/>
    </source>
</evidence>
<evidence type="ECO:0000313" key="21">
    <source>
        <dbReference type="Proteomes" id="UP000001064"/>
    </source>
</evidence>
<dbReference type="GO" id="GO:0004605">
    <property type="term" value="F:phosphatidate cytidylyltransferase activity"/>
    <property type="evidence" value="ECO:0000318"/>
    <property type="project" value="GO_Central"/>
</dbReference>
<evidence type="ECO:0000256" key="13">
    <source>
        <dbReference type="ARBA" id="ARBA00023098"/>
    </source>
</evidence>
<dbReference type="EMBL" id="GL871062">
    <property type="protein sequence ID" value="EGC35374.1"/>
    <property type="molecule type" value="Genomic_DNA"/>
</dbReference>
<organism evidence="20 21">
    <name type="scientific">Dictyostelium purpureum</name>
    <name type="common">Slime mold</name>
    <dbReference type="NCBI Taxonomy" id="5786"/>
    <lineage>
        <taxon>Eukaryota</taxon>
        <taxon>Amoebozoa</taxon>
        <taxon>Evosea</taxon>
        <taxon>Eumycetozoa</taxon>
        <taxon>Dictyostelia</taxon>
        <taxon>Dictyosteliales</taxon>
        <taxon>Dictyosteliaceae</taxon>
        <taxon>Dictyostelium</taxon>
    </lineage>
</organism>
<comment type="similarity">
    <text evidence="5">Belongs to the TAM41 family.</text>
</comment>
<evidence type="ECO:0000313" key="20">
    <source>
        <dbReference type="EMBL" id="EGC35374.1"/>
    </source>
</evidence>
<dbReference type="EC" id="2.7.7.41" evidence="6"/>
<keyword evidence="8" id="KW-0444">Lipid biosynthesis</keyword>